<dbReference type="PRINTS" id="PR00109">
    <property type="entry name" value="TYRKINASE"/>
</dbReference>
<dbReference type="InterPro" id="IPR020635">
    <property type="entry name" value="Tyr_kinase_cat_dom"/>
</dbReference>
<dbReference type="InterPro" id="IPR011009">
    <property type="entry name" value="Kinase-like_dom_sf"/>
</dbReference>
<dbReference type="CDD" id="cd00192">
    <property type="entry name" value="PTKc"/>
    <property type="match status" value="1"/>
</dbReference>
<feature type="transmembrane region" description="Helical" evidence="2">
    <location>
        <begin position="489"/>
        <end position="512"/>
    </location>
</feature>
<evidence type="ECO:0000256" key="1">
    <source>
        <dbReference type="SAM" id="MobiDB-lite"/>
    </source>
</evidence>
<evidence type="ECO:0000313" key="4">
    <source>
        <dbReference type="Proteomes" id="UP000887540"/>
    </source>
</evidence>
<dbReference type="PANTHER" id="PTHR24416:SF583">
    <property type="entry name" value="RECEPTOR PROTEIN-TYROSINE KINASE"/>
    <property type="match status" value="1"/>
</dbReference>
<dbReference type="Gene3D" id="1.10.510.10">
    <property type="entry name" value="Transferase(Phosphotransferase) domain 1"/>
    <property type="match status" value="1"/>
</dbReference>
<dbReference type="PROSITE" id="PS00109">
    <property type="entry name" value="PROTEIN_KINASE_TYR"/>
    <property type="match status" value="1"/>
</dbReference>
<dbReference type="GO" id="GO:0005886">
    <property type="term" value="C:plasma membrane"/>
    <property type="evidence" value="ECO:0007669"/>
    <property type="project" value="TreeGrafter"/>
</dbReference>
<feature type="region of interest" description="Disordered" evidence="1">
    <location>
        <begin position="890"/>
        <end position="916"/>
    </location>
</feature>
<dbReference type="InterPro" id="IPR050122">
    <property type="entry name" value="RTK"/>
</dbReference>
<reference evidence="5" key="1">
    <citation type="submission" date="2022-11" db="UniProtKB">
        <authorList>
            <consortium name="WormBaseParasite"/>
        </authorList>
    </citation>
    <scope>IDENTIFICATION</scope>
</reference>
<evidence type="ECO:0000256" key="2">
    <source>
        <dbReference type="SAM" id="Phobius"/>
    </source>
</evidence>
<dbReference type="SMART" id="SM00219">
    <property type="entry name" value="TyrKc"/>
    <property type="match status" value="1"/>
</dbReference>
<keyword evidence="4" id="KW-1185">Reference proteome</keyword>
<dbReference type="InterPro" id="IPR000719">
    <property type="entry name" value="Prot_kinase_dom"/>
</dbReference>
<dbReference type="Proteomes" id="UP000887540">
    <property type="component" value="Unplaced"/>
</dbReference>
<keyword evidence="2" id="KW-1133">Transmembrane helix</keyword>
<dbReference type="Pfam" id="PF07714">
    <property type="entry name" value="PK_Tyr_Ser-Thr"/>
    <property type="match status" value="1"/>
</dbReference>
<feature type="compositionally biased region" description="Pro residues" evidence="1">
    <location>
        <begin position="894"/>
        <end position="915"/>
    </location>
</feature>
<dbReference type="GO" id="GO:0043235">
    <property type="term" value="C:receptor complex"/>
    <property type="evidence" value="ECO:0007669"/>
    <property type="project" value="TreeGrafter"/>
</dbReference>
<accession>A0A914DZX7</accession>
<dbReference type="SUPFAM" id="SSF56112">
    <property type="entry name" value="Protein kinase-like (PK-like)"/>
    <property type="match status" value="1"/>
</dbReference>
<organism evidence="4 5">
    <name type="scientific">Acrobeloides nanus</name>
    <dbReference type="NCBI Taxonomy" id="290746"/>
    <lineage>
        <taxon>Eukaryota</taxon>
        <taxon>Metazoa</taxon>
        <taxon>Ecdysozoa</taxon>
        <taxon>Nematoda</taxon>
        <taxon>Chromadorea</taxon>
        <taxon>Rhabditida</taxon>
        <taxon>Tylenchina</taxon>
        <taxon>Cephalobomorpha</taxon>
        <taxon>Cephaloboidea</taxon>
        <taxon>Cephalobidae</taxon>
        <taxon>Acrobeloides</taxon>
    </lineage>
</organism>
<dbReference type="GO" id="GO:0005524">
    <property type="term" value="F:ATP binding"/>
    <property type="evidence" value="ECO:0007669"/>
    <property type="project" value="InterPro"/>
</dbReference>
<feature type="domain" description="Protein kinase" evidence="3">
    <location>
        <begin position="558"/>
        <end position="860"/>
    </location>
</feature>
<proteinExistence type="predicted"/>
<dbReference type="GO" id="GO:0007169">
    <property type="term" value="P:cell surface receptor protein tyrosine kinase signaling pathway"/>
    <property type="evidence" value="ECO:0007669"/>
    <property type="project" value="TreeGrafter"/>
</dbReference>
<evidence type="ECO:0000259" key="3">
    <source>
        <dbReference type="PROSITE" id="PS50011"/>
    </source>
</evidence>
<dbReference type="PANTHER" id="PTHR24416">
    <property type="entry name" value="TYROSINE-PROTEIN KINASE RECEPTOR"/>
    <property type="match status" value="1"/>
</dbReference>
<dbReference type="InterPro" id="IPR008266">
    <property type="entry name" value="Tyr_kinase_AS"/>
</dbReference>
<dbReference type="InterPro" id="IPR001245">
    <property type="entry name" value="Ser-Thr/Tyr_kinase_cat_dom"/>
</dbReference>
<keyword evidence="2" id="KW-0812">Transmembrane</keyword>
<sequence>MKFFQLKFVDVFPYGFLLLLYSIFGLTKGQLQALKQEENCLFKCIAQCTKGNGGNIDACEAKCQPYGNSNLCSSQECWSRCKDLPGKSNDDKALEAIANFTGIYNSVYRLDLKWSPVQNADLYLVVYYPADNPSSVKYLKTTQPFVNDFNPDNINICQELDVQVIPISSDTGAGPAMSPSPIPPPKPRVSQKLKLLSMVFEPVPFEASDYSDNATITITFEYSKTDWPLTDMDLEVIPIFHMISCFIPDMSVAVPNPEFYKGRAPNTIQSKMGAAMMYRRCSFFYAVQEVRSKRCGTTTYTQEEPNGFDKVLISCDNVQNNDCPKIERIKAPVCGRVDNFTYEVMNESVDGNMPDSNITVNVTFNPFTKPQEKPSKPLYYVAIYGYAESYGQGSDLVTGIKMTNKIGNATNCIKFAPDGKNCQSTNEDFNSIIISNLSMDTTYGVMICGVMDTRNLTFPEVNISNKALRIRADVIFIDSTDYIKSNKSLIIGLCAAAAIIVLTIGFCVLIYFNRRQSKKLQAKKLKLEMMQRESEQQRYTDFPRKNDLWELERRNLIIYEDGKLGSGAFGAVYKGKLIGKANGSKDARSTLGVNLMRVENCEVAVKMLPEYADELSKSEFLREIALMKTLGYHERLVNMLACITESEPYCLVVEYCSDGDLLHFLRERCKYMLKLDEQQIDYSSPECEAEFDREMIMTVKQLLMFAVQISYGLEYLSQKGFVHRDVAARNVLVHQKQYAKIGDFGLCRFIYAESANYKSKGGRLPIKWMSPEAIRHYEFTAKSDVWSFGILMFEIITLGGTPYPGIQPDDILTYLESGCRMQQPDNCPDDYYSVMKSCWTTSLDERPDFSFIRQRLAQQLERITDEYCYLKLDAQKDYYNMQYRDQSNKEVIIPPDPPTQKKSTPPPLPPRPAPPSIMETSLTKLEDKRVPLEHTISGNSEQFLIKHSRDSDSIEVSSLNLSENDEALKGIANPLFIKD</sequence>
<dbReference type="FunFam" id="1.10.510.10:FF:000994">
    <property type="entry name" value="Hypoxia Inhibited Receptor tyrosine kinase"/>
    <property type="match status" value="1"/>
</dbReference>
<dbReference type="WBParaSite" id="ACRNAN_scaffold480.g32948.t1">
    <property type="protein sequence ID" value="ACRNAN_scaffold480.g32948.t1"/>
    <property type="gene ID" value="ACRNAN_scaffold480.g32948"/>
</dbReference>
<protein>
    <submittedName>
        <fullName evidence="5">Protein kinase domain-containing protein</fullName>
    </submittedName>
</protein>
<dbReference type="GO" id="GO:0004714">
    <property type="term" value="F:transmembrane receptor protein tyrosine kinase activity"/>
    <property type="evidence" value="ECO:0007669"/>
    <property type="project" value="TreeGrafter"/>
</dbReference>
<dbReference type="AlphaFoldDB" id="A0A914DZX7"/>
<keyword evidence="2" id="KW-0472">Membrane</keyword>
<dbReference type="PROSITE" id="PS50011">
    <property type="entry name" value="PROTEIN_KINASE_DOM"/>
    <property type="match status" value="1"/>
</dbReference>
<name>A0A914DZX7_9BILA</name>
<evidence type="ECO:0000313" key="5">
    <source>
        <dbReference type="WBParaSite" id="ACRNAN_scaffold480.g32948.t1"/>
    </source>
</evidence>
<dbReference type="Gene3D" id="3.30.200.20">
    <property type="entry name" value="Phosphorylase Kinase, domain 1"/>
    <property type="match status" value="1"/>
</dbReference>